<evidence type="ECO:0000256" key="4">
    <source>
        <dbReference type="ARBA" id="ARBA00022692"/>
    </source>
</evidence>
<feature type="non-terminal residue" evidence="10">
    <location>
        <position position="1"/>
    </location>
</feature>
<keyword evidence="3" id="KW-1003">Cell membrane</keyword>
<dbReference type="PROSITE" id="PS50893">
    <property type="entry name" value="ABC_TRANSPORTER_2"/>
    <property type="match status" value="1"/>
</dbReference>
<dbReference type="EMBL" id="UINC01039970">
    <property type="protein sequence ID" value="SVB39209.1"/>
    <property type="molecule type" value="Genomic_DNA"/>
</dbReference>
<dbReference type="InterPro" id="IPR003593">
    <property type="entry name" value="AAA+_ATPase"/>
</dbReference>
<evidence type="ECO:0000259" key="9">
    <source>
        <dbReference type="PROSITE" id="PS50893"/>
    </source>
</evidence>
<dbReference type="GO" id="GO:0005886">
    <property type="term" value="C:plasma membrane"/>
    <property type="evidence" value="ECO:0007669"/>
    <property type="project" value="UniProtKB-SubCell"/>
</dbReference>
<dbReference type="InterPro" id="IPR017871">
    <property type="entry name" value="ABC_transporter-like_CS"/>
</dbReference>
<dbReference type="FunFam" id="3.40.50.300:FF:000221">
    <property type="entry name" value="Multidrug ABC transporter ATP-binding protein"/>
    <property type="match status" value="1"/>
</dbReference>
<name>A0A382DLX7_9ZZZZ</name>
<sequence length="269" mass="29745">PIINVLAADFRDDRQIQPSVDDKTELIFKEKINLEKIHFSYDDGQPVLSGINLCIECNTTVGLVGSTGSGKTTLVDIILGLLDPKKGSITVDSIKINQNNSKSWQRKLGYVPQSIFLLDDTIKRNIAFSASGNQINNERIIEVAKMANLHQYITTLSDGYNSKVGERGVRLSGGQIQRIGIARALYNNPEVLILDEATSALDGVTENAVMDAIHNLSNKKTIIMIAHRLSTIKECDVIYFLDKGKIADSGSYNELIKSNQKFKEMSNML</sequence>
<evidence type="ECO:0000256" key="2">
    <source>
        <dbReference type="ARBA" id="ARBA00022448"/>
    </source>
</evidence>
<keyword evidence="4" id="KW-0812">Transmembrane</keyword>
<evidence type="ECO:0000256" key="3">
    <source>
        <dbReference type="ARBA" id="ARBA00022475"/>
    </source>
</evidence>
<dbReference type="Gene3D" id="1.20.1560.10">
    <property type="entry name" value="ABC transporter type 1, transmembrane domain"/>
    <property type="match status" value="1"/>
</dbReference>
<dbReference type="GO" id="GO:0034040">
    <property type="term" value="F:ATPase-coupled lipid transmembrane transporter activity"/>
    <property type="evidence" value="ECO:0007669"/>
    <property type="project" value="TreeGrafter"/>
</dbReference>
<keyword evidence="6" id="KW-0067">ATP-binding</keyword>
<keyword evidence="5" id="KW-0547">Nucleotide-binding</keyword>
<evidence type="ECO:0000313" key="10">
    <source>
        <dbReference type="EMBL" id="SVB39209.1"/>
    </source>
</evidence>
<dbReference type="SUPFAM" id="SSF52540">
    <property type="entry name" value="P-loop containing nucleoside triphosphate hydrolases"/>
    <property type="match status" value="1"/>
</dbReference>
<proteinExistence type="predicted"/>
<dbReference type="Pfam" id="PF00005">
    <property type="entry name" value="ABC_tran"/>
    <property type="match status" value="1"/>
</dbReference>
<dbReference type="InterPro" id="IPR003439">
    <property type="entry name" value="ABC_transporter-like_ATP-bd"/>
</dbReference>
<dbReference type="SMART" id="SM00382">
    <property type="entry name" value="AAA"/>
    <property type="match status" value="1"/>
</dbReference>
<accession>A0A382DLX7</accession>
<keyword evidence="8" id="KW-0472">Membrane</keyword>
<reference evidence="10" key="1">
    <citation type="submission" date="2018-05" db="EMBL/GenBank/DDBJ databases">
        <authorList>
            <person name="Lanie J.A."/>
            <person name="Ng W.-L."/>
            <person name="Kazmierczak K.M."/>
            <person name="Andrzejewski T.M."/>
            <person name="Davidsen T.M."/>
            <person name="Wayne K.J."/>
            <person name="Tettelin H."/>
            <person name="Glass J.I."/>
            <person name="Rusch D."/>
            <person name="Podicherti R."/>
            <person name="Tsui H.-C.T."/>
            <person name="Winkler M.E."/>
        </authorList>
    </citation>
    <scope>NUCLEOTIDE SEQUENCE</scope>
</reference>
<evidence type="ECO:0000256" key="8">
    <source>
        <dbReference type="ARBA" id="ARBA00023136"/>
    </source>
</evidence>
<evidence type="ECO:0000256" key="1">
    <source>
        <dbReference type="ARBA" id="ARBA00004651"/>
    </source>
</evidence>
<keyword evidence="7" id="KW-1133">Transmembrane helix</keyword>
<feature type="domain" description="ABC transporter" evidence="9">
    <location>
        <begin position="32"/>
        <end position="268"/>
    </location>
</feature>
<dbReference type="PROSITE" id="PS00211">
    <property type="entry name" value="ABC_TRANSPORTER_1"/>
    <property type="match status" value="1"/>
</dbReference>
<dbReference type="InterPro" id="IPR039421">
    <property type="entry name" value="Type_1_exporter"/>
</dbReference>
<dbReference type="GO" id="GO:0016887">
    <property type="term" value="F:ATP hydrolysis activity"/>
    <property type="evidence" value="ECO:0007669"/>
    <property type="project" value="InterPro"/>
</dbReference>
<evidence type="ECO:0000256" key="6">
    <source>
        <dbReference type="ARBA" id="ARBA00022840"/>
    </source>
</evidence>
<gene>
    <name evidence="10" type="ORF">METZ01_LOCUS192063</name>
</gene>
<dbReference type="AlphaFoldDB" id="A0A382DLX7"/>
<dbReference type="GO" id="GO:0005524">
    <property type="term" value="F:ATP binding"/>
    <property type="evidence" value="ECO:0007669"/>
    <property type="project" value="UniProtKB-KW"/>
</dbReference>
<protein>
    <recommendedName>
        <fullName evidence="9">ABC transporter domain-containing protein</fullName>
    </recommendedName>
</protein>
<keyword evidence="2" id="KW-0813">Transport</keyword>
<dbReference type="PANTHER" id="PTHR24221">
    <property type="entry name" value="ATP-BINDING CASSETTE SUB-FAMILY B"/>
    <property type="match status" value="1"/>
</dbReference>
<evidence type="ECO:0000256" key="5">
    <source>
        <dbReference type="ARBA" id="ARBA00022741"/>
    </source>
</evidence>
<organism evidence="10">
    <name type="scientific">marine metagenome</name>
    <dbReference type="NCBI Taxonomy" id="408172"/>
    <lineage>
        <taxon>unclassified sequences</taxon>
        <taxon>metagenomes</taxon>
        <taxon>ecological metagenomes</taxon>
    </lineage>
</organism>
<dbReference type="InterPro" id="IPR027417">
    <property type="entry name" value="P-loop_NTPase"/>
</dbReference>
<evidence type="ECO:0000256" key="7">
    <source>
        <dbReference type="ARBA" id="ARBA00022989"/>
    </source>
</evidence>
<dbReference type="InterPro" id="IPR036640">
    <property type="entry name" value="ABC1_TM_sf"/>
</dbReference>
<dbReference type="PANTHER" id="PTHR24221:SF654">
    <property type="entry name" value="ATP-BINDING CASSETTE SUB-FAMILY B MEMBER 6"/>
    <property type="match status" value="1"/>
</dbReference>
<dbReference type="Gene3D" id="3.40.50.300">
    <property type="entry name" value="P-loop containing nucleotide triphosphate hydrolases"/>
    <property type="match status" value="1"/>
</dbReference>
<comment type="subcellular location">
    <subcellularLocation>
        <location evidence="1">Cell membrane</location>
        <topology evidence="1">Multi-pass membrane protein</topology>
    </subcellularLocation>
</comment>